<gene>
    <name evidence="3" type="ORF">DFH08DRAFT_721821</name>
</gene>
<evidence type="ECO:0000256" key="1">
    <source>
        <dbReference type="SAM" id="MobiDB-lite"/>
    </source>
</evidence>
<dbReference type="EMBL" id="JARIHO010000102">
    <property type="protein sequence ID" value="KAJ7303794.1"/>
    <property type="molecule type" value="Genomic_DNA"/>
</dbReference>
<organism evidence="3 4">
    <name type="scientific">Mycena albidolilacea</name>
    <dbReference type="NCBI Taxonomy" id="1033008"/>
    <lineage>
        <taxon>Eukaryota</taxon>
        <taxon>Fungi</taxon>
        <taxon>Dikarya</taxon>
        <taxon>Basidiomycota</taxon>
        <taxon>Agaricomycotina</taxon>
        <taxon>Agaricomycetes</taxon>
        <taxon>Agaricomycetidae</taxon>
        <taxon>Agaricales</taxon>
        <taxon>Marasmiineae</taxon>
        <taxon>Mycenaceae</taxon>
        <taxon>Mycena</taxon>
    </lineage>
</organism>
<feature type="region of interest" description="Disordered" evidence="1">
    <location>
        <begin position="134"/>
        <end position="157"/>
    </location>
</feature>
<evidence type="ECO:0000259" key="2">
    <source>
        <dbReference type="Pfam" id="PF24764"/>
    </source>
</evidence>
<name>A0AAD6Z1P1_9AGAR</name>
<sequence>IFNRSVHNVRIERLWVDVTAQVGATWAEHFTALEIRYGLDINNVAHIWLLHFLFLGTINTQLAFFAEAWNQHQIQIRNSTNCSPTDMFVFDMYVNGVHGDRLPPKEENLNEEELEVYGIDWQGLRDNGVLQSQAQNNSMGEGSSSWVGRTGPPPDLSQVAVQPPTGTLTEEEVTELYSSFSHLFGSAEDPDIISLWTQALAHFRVLYPDVF</sequence>
<evidence type="ECO:0000313" key="3">
    <source>
        <dbReference type="EMBL" id="KAJ7303794.1"/>
    </source>
</evidence>
<dbReference type="Pfam" id="PF24764">
    <property type="entry name" value="rva_4"/>
    <property type="match status" value="1"/>
</dbReference>
<evidence type="ECO:0000313" key="4">
    <source>
        <dbReference type="Proteomes" id="UP001218218"/>
    </source>
</evidence>
<dbReference type="PANTHER" id="PTHR46791:SF5">
    <property type="entry name" value="CLR5 DOMAIN-CONTAINING PROTEIN-RELATED"/>
    <property type="match status" value="1"/>
</dbReference>
<feature type="compositionally biased region" description="Polar residues" evidence="1">
    <location>
        <begin position="134"/>
        <end position="147"/>
    </location>
</feature>
<protein>
    <recommendedName>
        <fullName evidence="2">Integrase core domain-containing protein</fullName>
    </recommendedName>
</protein>
<accession>A0AAD6Z1P1</accession>
<keyword evidence="4" id="KW-1185">Reference proteome</keyword>
<dbReference type="InterPro" id="IPR058913">
    <property type="entry name" value="Integrase_dom_put"/>
</dbReference>
<dbReference type="PANTHER" id="PTHR46791">
    <property type="entry name" value="EXPRESSED PROTEIN"/>
    <property type="match status" value="1"/>
</dbReference>
<comment type="caution">
    <text evidence="3">The sequence shown here is derived from an EMBL/GenBank/DDBJ whole genome shotgun (WGS) entry which is preliminary data.</text>
</comment>
<feature type="non-terminal residue" evidence="3">
    <location>
        <position position="1"/>
    </location>
</feature>
<dbReference type="AlphaFoldDB" id="A0AAD6Z1P1"/>
<reference evidence="3" key="1">
    <citation type="submission" date="2023-03" db="EMBL/GenBank/DDBJ databases">
        <title>Massive genome expansion in bonnet fungi (Mycena s.s.) driven by repeated elements and novel gene families across ecological guilds.</title>
        <authorList>
            <consortium name="Lawrence Berkeley National Laboratory"/>
            <person name="Harder C.B."/>
            <person name="Miyauchi S."/>
            <person name="Viragh M."/>
            <person name="Kuo A."/>
            <person name="Thoen E."/>
            <person name="Andreopoulos B."/>
            <person name="Lu D."/>
            <person name="Skrede I."/>
            <person name="Drula E."/>
            <person name="Henrissat B."/>
            <person name="Morin E."/>
            <person name="Kohler A."/>
            <person name="Barry K."/>
            <person name="LaButti K."/>
            <person name="Morin E."/>
            <person name="Salamov A."/>
            <person name="Lipzen A."/>
            <person name="Mereny Z."/>
            <person name="Hegedus B."/>
            <person name="Baldrian P."/>
            <person name="Stursova M."/>
            <person name="Weitz H."/>
            <person name="Taylor A."/>
            <person name="Grigoriev I.V."/>
            <person name="Nagy L.G."/>
            <person name="Martin F."/>
            <person name="Kauserud H."/>
        </authorList>
    </citation>
    <scope>NUCLEOTIDE SEQUENCE</scope>
    <source>
        <strain evidence="3">CBHHK002</strain>
    </source>
</reference>
<dbReference type="Proteomes" id="UP001218218">
    <property type="component" value="Unassembled WGS sequence"/>
</dbReference>
<feature type="domain" description="Integrase core" evidence="2">
    <location>
        <begin position="3"/>
        <end position="92"/>
    </location>
</feature>
<proteinExistence type="predicted"/>